<dbReference type="InterPro" id="IPR002201">
    <property type="entry name" value="Glyco_trans_9"/>
</dbReference>
<dbReference type="Gene3D" id="3.40.50.2000">
    <property type="entry name" value="Glycogen Phosphorylase B"/>
    <property type="match status" value="2"/>
</dbReference>
<reference evidence="3 4" key="1">
    <citation type="submission" date="2009-04" db="EMBL/GenBank/DDBJ databases">
        <authorList>
            <person name="Reysenbach A.-L."/>
            <person name="Heidelberg J.F."/>
            <person name="Nelson W.C."/>
        </authorList>
    </citation>
    <scope>NUCLEOTIDE SEQUENCE [LARGE SCALE GENOMIC DNA]</scope>
    <source>
        <strain evidence="3 4">SS-5</strain>
    </source>
</reference>
<dbReference type="GO" id="GO:0009244">
    <property type="term" value="P:lipopolysaccharide core region biosynthetic process"/>
    <property type="evidence" value="ECO:0007669"/>
    <property type="project" value="TreeGrafter"/>
</dbReference>
<keyword evidence="2" id="KW-0808">Transferase</keyword>
<evidence type="ECO:0000256" key="1">
    <source>
        <dbReference type="ARBA" id="ARBA00022676"/>
    </source>
</evidence>
<evidence type="ECO:0000256" key="2">
    <source>
        <dbReference type="ARBA" id="ARBA00022679"/>
    </source>
</evidence>
<dbReference type="PANTHER" id="PTHR30160">
    <property type="entry name" value="TETRAACYLDISACCHARIDE 4'-KINASE-RELATED"/>
    <property type="match status" value="1"/>
</dbReference>
<dbReference type="OrthoDB" id="9768048at2"/>
<dbReference type="GO" id="GO:0005829">
    <property type="term" value="C:cytosol"/>
    <property type="evidence" value="ECO:0007669"/>
    <property type="project" value="TreeGrafter"/>
</dbReference>
<gene>
    <name evidence="3" type="ORF">SULYE_0840</name>
</gene>
<proteinExistence type="predicted"/>
<evidence type="ECO:0000313" key="3">
    <source>
        <dbReference type="EMBL" id="EEP60662.1"/>
    </source>
</evidence>
<dbReference type="SUPFAM" id="SSF53756">
    <property type="entry name" value="UDP-Glycosyltransferase/glycogen phosphorylase"/>
    <property type="match status" value="1"/>
</dbReference>
<organism evidence="3 4">
    <name type="scientific">Sulfurihydrogenibium yellowstonense SS-5</name>
    <dbReference type="NCBI Taxonomy" id="432331"/>
    <lineage>
        <taxon>Bacteria</taxon>
        <taxon>Pseudomonadati</taxon>
        <taxon>Aquificota</taxon>
        <taxon>Aquificia</taxon>
        <taxon>Aquificales</taxon>
        <taxon>Hydrogenothermaceae</taxon>
        <taxon>Sulfurihydrogenibium</taxon>
    </lineage>
</organism>
<dbReference type="PANTHER" id="PTHR30160:SF1">
    <property type="entry name" value="LIPOPOLYSACCHARIDE 1,2-N-ACETYLGLUCOSAMINETRANSFERASE-RELATED"/>
    <property type="match status" value="1"/>
</dbReference>
<dbReference type="EMBL" id="ABZS01000067">
    <property type="protein sequence ID" value="EEP60662.1"/>
    <property type="molecule type" value="Genomic_DNA"/>
</dbReference>
<protein>
    <submittedName>
        <fullName evidence="3">Uncharacterized protein</fullName>
    </submittedName>
</protein>
<dbReference type="AlphaFoldDB" id="C4FJU0"/>
<dbReference type="GO" id="GO:0008713">
    <property type="term" value="F:ADP-heptose-lipopolysaccharide heptosyltransferase activity"/>
    <property type="evidence" value="ECO:0007669"/>
    <property type="project" value="TreeGrafter"/>
</dbReference>
<name>C4FJU0_9AQUI</name>
<keyword evidence="1" id="KW-0328">Glycosyltransferase</keyword>
<dbReference type="InterPro" id="IPR051199">
    <property type="entry name" value="LPS_LOS_Heptosyltrfase"/>
</dbReference>
<sequence>MIEKFKNILLLKSHSAGIGDILRSSAAWKAIKNKSPDANLHLLFITNHPGYPSKELMKKHHLLSSFHTINKEYFNSVKDFKKAIKLADEIISDVKPDFIIDFEPYGLETTIVSLIGRLKYKIPTLGINEVFPRGLLYTYHADSVKKFMKKHNMSVLNYTDRDFVVLNRLSIERGNIQIEIKETEEAIKFRENLRKSLGLSENQEILIANIGCGTEDAIPKRPDFSIYEFLILKAYEKYGLIPVLIGAKFEKDINQDFIKKFSLKHKEIPIFDIAGETTITESVGAINAGRIVISSDSGPYHIAVALKKPNLALFNFENTPHYHHNPWTICRLVNPPDFSQLEKDLDYLYGLKMG</sequence>
<dbReference type="Pfam" id="PF01075">
    <property type="entry name" value="Glyco_transf_9"/>
    <property type="match status" value="1"/>
</dbReference>
<evidence type="ECO:0000313" key="4">
    <source>
        <dbReference type="Proteomes" id="UP000005540"/>
    </source>
</evidence>
<dbReference type="Proteomes" id="UP000005540">
    <property type="component" value="Unassembled WGS sequence"/>
</dbReference>
<accession>C4FJU0</accession>
<comment type="caution">
    <text evidence="3">The sequence shown here is derived from an EMBL/GenBank/DDBJ whole genome shotgun (WGS) entry which is preliminary data.</text>
</comment>
<dbReference type="RefSeq" id="WP_007546712.1">
    <property type="nucleotide sequence ID" value="NZ_ABZS01000067.1"/>
</dbReference>
<keyword evidence="4" id="KW-1185">Reference proteome</keyword>